<dbReference type="InterPro" id="IPR042000">
    <property type="entry name" value="Sortase_D_2"/>
</dbReference>
<keyword evidence="4" id="KW-1185">Reference proteome</keyword>
<dbReference type="RefSeq" id="WP_127000553.1">
    <property type="nucleotide sequence ID" value="NZ_CP034346.1"/>
</dbReference>
<dbReference type="AlphaFoldDB" id="A0A3Q9ICU2"/>
<accession>A0A3Q9ICU2</accession>
<dbReference type="SUPFAM" id="SSF63817">
    <property type="entry name" value="Sortase"/>
    <property type="match status" value="1"/>
</dbReference>
<feature type="active site" description="Proton donor/acceptor" evidence="2">
    <location>
        <position position="131"/>
    </location>
</feature>
<evidence type="ECO:0000313" key="3">
    <source>
        <dbReference type="EMBL" id="AZS16190.1"/>
    </source>
</evidence>
<dbReference type="OrthoDB" id="154054at2"/>
<dbReference type="CDD" id="cd06166">
    <property type="entry name" value="Sortase_D_2"/>
    <property type="match status" value="1"/>
</dbReference>
<dbReference type="Pfam" id="PF04203">
    <property type="entry name" value="Sortase"/>
    <property type="match status" value="1"/>
</dbReference>
<dbReference type="InterPro" id="IPR023365">
    <property type="entry name" value="Sortase_dom-sf"/>
</dbReference>
<feature type="active site" description="Acyl-thioester intermediate" evidence="2">
    <location>
        <position position="193"/>
    </location>
</feature>
<dbReference type="Proteomes" id="UP000270678">
    <property type="component" value="Chromosome"/>
</dbReference>
<evidence type="ECO:0000313" key="4">
    <source>
        <dbReference type="Proteomes" id="UP000270678"/>
    </source>
</evidence>
<dbReference type="KEGG" id="plut:EI981_18240"/>
<reference evidence="4" key="1">
    <citation type="submission" date="2018-12" db="EMBL/GenBank/DDBJ databases">
        <title>Complete genome sequence of Paenibacillus sp. MBLB1234.</title>
        <authorList>
            <person name="Nam Y.-D."/>
            <person name="Kang J."/>
            <person name="Chung W.-H."/>
            <person name="Park Y.S."/>
        </authorList>
    </citation>
    <scope>NUCLEOTIDE SEQUENCE [LARGE SCALE GENOMIC DNA]</scope>
    <source>
        <strain evidence="4">MBLB1234</strain>
    </source>
</reference>
<name>A0A3Q9ICU2_9BACL</name>
<dbReference type="GO" id="GO:0016787">
    <property type="term" value="F:hydrolase activity"/>
    <property type="evidence" value="ECO:0007669"/>
    <property type="project" value="UniProtKB-KW"/>
</dbReference>
<keyword evidence="1" id="KW-0378">Hydrolase</keyword>
<evidence type="ECO:0000256" key="2">
    <source>
        <dbReference type="PIRSR" id="PIRSR605754-1"/>
    </source>
</evidence>
<dbReference type="NCBIfam" id="TIGR01076">
    <property type="entry name" value="sortase_fam"/>
    <property type="match status" value="1"/>
</dbReference>
<organism evidence="3 4">
    <name type="scientific">Paenibacillus lutimineralis</name>
    <dbReference type="NCBI Taxonomy" id="2707005"/>
    <lineage>
        <taxon>Bacteria</taxon>
        <taxon>Bacillati</taxon>
        <taxon>Bacillota</taxon>
        <taxon>Bacilli</taxon>
        <taxon>Bacillales</taxon>
        <taxon>Paenibacillaceae</taxon>
        <taxon>Paenibacillus</taxon>
    </lineage>
</organism>
<dbReference type="InterPro" id="IPR005754">
    <property type="entry name" value="Sortase"/>
</dbReference>
<protein>
    <submittedName>
        <fullName evidence="3">Class D sortase</fullName>
    </submittedName>
</protein>
<dbReference type="EMBL" id="CP034346">
    <property type="protein sequence ID" value="AZS16190.1"/>
    <property type="molecule type" value="Genomic_DNA"/>
</dbReference>
<gene>
    <name evidence="3" type="ORF">EI981_18240</name>
</gene>
<evidence type="ECO:0000256" key="1">
    <source>
        <dbReference type="ARBA" id="ARBA00022801"/>
    </source>
</evidence>
<dbReference type="Gene3D" id="2.40.260.10">
    <property type="entry name" value="Sortase"/>
    <property type="match status" value="1"/>
</dbReference>
<sequence>MRKLWWLFIVLGVMVIAAPRVIEWYADREQERLLQAAEHREARLDPSLISSYEQLSGFLEEGSASEDDGTEVSALSVPDEEGLLGIIEITSIDVKLPILEGATMENMRASSVHLSDTASLGSLGNAAIAAHRARTTGRLFNRLDEVQLGDQVIIHTRDKVYTYEVNNILVVEPTDVSVLSSDGNESLLTLITCTPLNVSTHRLIIQAKLMS</sequence>
<proteinExistence type="predicted"/>